<dbReference type="Gene3D" id="3.10.180.10">
    <property type="entry name" value="2,3-Dihydroxybiphenyl 1,2-Dioxygenase, domain 1"/>
    <property type="match status" value="1"/>
</dbReference>
<dbReference type="AlphaFoldDB" id="A0A4Y9S8Z8"/>
<dbReference type="EMBL" id="SPVF01000208">
    <property type="protein sequence ID" value="TFW16579.1"/>
    <property type="molecule type" value="Genomic_DNA"/>
</dbReference>
<evidence type="ECO:0000313" key="2">
    <source>
        <dbReference type="EMBL" id="TFW16579.1"/>
    </source>
</evidence>
<reference evidence="2 3" key="1">
    <citation type="submission" date="2019-03" db="EMBL/GenBank/DDBJ databases">
        <title>Draft Genome Sequence of Massilia arenosa sp. nov., a Novel Massilia Species Isolated from a Sandy-loam Maize Soil.</title>
        <authorList>
            <person name="Raths R."/>
            <person name="Peta V."/>
            <person name="Bucking H."/>
        </authorList>
    </citation>
    <scope>NUCLEOTIDE SEQUENCE [LARGE SCALE GENOMIC DNA]</scope>
    <source>
        <strain evidence="2 3">MC02</strain>
    </source>
</reference>
<evidence type="ECO:0000313" key="3">
    <source>
        <dbReference type="Proteomes" id="UP000298438"/>
    </source>
</evidence>
<comment type="caution">
    <text evidence="2">The sequence shown here is derived from an EMBL/GenBank/DDBJ whole genome shotgun (WGS) entry which is preliminary data.</text>
</comment>
<accession>A0A4Y9S8Z8</accession>
<sequence length="122" mass="13737">MLIPLMFVRDVTEAIAFYTGVLDFHLAEAMPEEAPFYAVLVRSTDELHLNRTPGEHRQPGHGCAIVLCDDVDSLYAQFRSRGLTPARPGSPVHQAPLDQTWGTRELYVDDPDGNTLVFQQRR</sequence>
<feature type="domain" description="VOC" evidence="1">
    <location>
        <begin position="1"/>
        <end position="121"/>
    </location>
</feature>
<name>A0A4Y9S8Z8_9BURK</name>
<proteinExistence type="predicted"/>
<dbReference type="OrthoDB" id="9803104at2"/>
<organism evidence="2 3">
    <name type="scientific">Zemynaea arenosa</name>
    <dbReference type="NCBI Taxonomy" id="2561931"/>
    <lineage>
        <taxon>Bacteria</taxon>
        <taxon>Pseudomonadati</taxon>
        <taxon>Pseudomonadota</taxon>
        <taxon>Betaproteobacteria</taxon>
        <taxon>Burkholderiales</taxon>
        <taxon>Oxalobacteraceae</taxon>
        <taxon>Telluria group</taxon>
        <taxon>Zemynaea</taxon>
    </lineage>
</organism>
<protein>
    <recommendedName>
        <fullName evidence="1">VOC domain-containing protein</fullName>
    </recommendedName>
</protein>
<dbReference type="Pfam" id="PF00903">
    <property type="entry name" value="Glyoxalase"/>
    <property type="match status" value="1"/>
</dbReference>
<dbReference type="InterPro" id="IPR037523">
    <property type="entry name" value="VOC_core"/>
</dbReference>
<dbReference type="RefSeq" id="WP_135208249.1">
    <property type="nucleotide sequence ID" value="NZ_SPVF01000208.1"/>
</dbReference>
<dbReference type="PROSITE" id="PS51819">
    <property type="entry name" value="VOC"/>
    <property type="match status" value="1"/>
</dbReference>
<dbReference type="Proteomes" id="UP000298438">
    <property type="component" value="Unassembled WGS sequence"/>
</dbReference>
<gene>
    <name evidence="2" type="ORF">E4L96_16170</name>
</gene>
<dbReference type="SUPFAM" id="SSF54593">
    <property type="entry name" value="Glyoxalase/Bleomycin resistance protein/Dihydroxybiphenyl dioxygenase"/>
    <property type="match status" value="1"/>
</dbReference>
<evidence type="ECO:0000259" key="1">
    <source>
        <dbReference type="PROSITE" id="PS51819"/>
    </source>
</evidence>
<dbReference type="InterPro" id="IPR029068">
    <property type="entry name" value="Glyas_Bleomycin-R_OHBP_Dase"/>
</dbReference>
<dbReference type="InterPro" id="IPR004360">
    <property type="entry name" value="Glyas_Fos-R_dOase_dom"/>
</dbReference>
<keyword evidence="3" id="KW-1185">Reference proteome</keyword>